<accession>A0A1E5LA94</accession>
<protein>
    <submittedName>
        <fullName evidence="1">Uncharacterized protein</fullName>
    </submittedName>
</protein>
<evidence type="ECO:0000313" key="2">
    <source>
        <dbReference type="Proteomes" id="UP000095255"/>
    </source>
</evidence>
<dbReference type="AlphaFoldDB" id="A0A1E5LA94"/>
<dbReference type="Proteomes" id="UP000095255">
    <property type="component" value="Unassembled WGS sequence"/>
</dbReference>
<reference evidence="1 2" key="1">
    <citation type="submission" date="2016-09" db="EMBL/GenBank/DDBJ databases">
        <title>Desulfuribacillus arsenicus sp. nov., an obligately anaerobic, dissimilatory arsenic- and antimonate-reducing bacterium isolated from anoxic sediments.</title>
        <authorList>
            <person name="Abin C.A."/>
            <person name="Hollibaugh J.T."/>
        </authorList>
    </citation>
    <scope>NUCLEOTIDE SEQUENCE [LARGE SCALE GENOMIC DNA]</scope>
    <source>
        <strain evidence="1 2">MLFW-2</strain>
    </source>
</reference>
<dbReference type="RefSeq" id="WP_069700791.1">
    <property type="nucleotide sequence ID" value="NZ_MJAT01000001.1"/>
</dbReference>
<organism evidence="1 2">
    <name type="scientific">Desulfuribacillus stibiiarsenatis</name>
    <dbReference type="NCBI Taxonomy" id="1390249"/>
    <lineage>
        <taxon>Bacteria</taxon>
        <taxon>Bacillati</taxon>
        <taxon>Bacillota</taxon>
        <taxon>Desulfuribacillia</taxon>
        <taxon>Desulfuribacillales</taxon>
        <taxon>Desulfuribacillaceae</taxon>
        <taxon>Desulfuribacillus</taxon>
    </lineage>
</organism>
<sequence>MTTNNRQVYFPFRPYQGLETTVDGNLPTTMNTSAEVLPRHRFSPFLVRQQLDLAPEPTALPLTEELNIKSIHKVTKDFMGTLSTVDRSLDLMIKVLAILDNYQANVSTAGGSSALGGLGIVKMAADFVKKIDMNQLERVISILQSPFVIDLLTSGLQSDEGSENN</sequence>
<evidence type="ECO:0000313" key="1">
    <source>
        <dbReference type="EMBL" id="OEH86913.1"/>
    </source>
</evidence>
<proteinExistence type="predicted"/>
<name>A0A1E5LA94_9FIRM</name>
<dbReference type="EMBL" id="MJAT01000001">
    <property type="protein sequence ID" value="OEH86913.1"/>
    <property type="molecule type" value="Genomic_DNA"/>
</dbReference>
<keyword evidence="2" id="KW-1185">Reference proteome</keyword>
<dbReference type="OrthoDB" id="9936396at2"/>
<gene>
    <name evidence="1" type="ORF">BHU72_01235</name>
</gene>
<comment type="caution">
    <text evidence="1">The sequence shown here is derived from an EMBL/GenBank/DDBJ whole genome shotgun (WGS) entry which is preliminary data.</text>
</comment>